<evidence type="ECO:0000256" key="8">
    <source>
        <dbReference type="ARBA" id="ARBA00022949"/>
    </source>
</evidence>
<dbReference type="GO" id="GO:0034446">
    <property type="term" value="P:substrate adhesion-dependent cell spreading"/>
    <property type="evidence" value="ECO:0007669"/>
    <property type="project" value="TreeGrafter"/>
</dbReference>
<gene>
    <name evidence="12" type="ORF">U0070_017394</name>
</gene>
<evidence type="ECO:0000313" key="12">
    <source>
        <dbReference type="EMBL" id="KAK7833395.1"/>
    </source>
</evidence>
<dbReference type="EMBL" id="JBBHLL010000007">
    <property type="protein sequence ID" value="KAK7833395.1"/>
    <property type="molecule type" value="Genomic_DNA"/>
</dbReference>
<name>A0AAW0K409_MYOGA</name>
<dbReference type="Proteomes" id="UP001488838">
    <property type="component" value="Unassembled WGS sequence"/>
</dbReference>
<keyword evidence="7" id="KW-0130">Cell adhesion</keyword>
<dbReference type="GO" id="GO:0005886">
    <property type="term" value="C:plasma membrane"/>
    <property type="evidence" value="ECO:0007669"/>
    <property type="project" value="UniProtKB-SubCell"/>
</dbReference>
<dbReference type="GO" id="GO:0030036">
    <property type="term" value="P:actin cytoskeleton organization"/>
    <property type="evidence" value="ECO:0007669"/>
    <property type="project" value="InterPro"/>
</dbReference>
<feature type="domain" description="Calponin-homology (CH)" evidence="11">
    <location>
        <begin position="33"/>
        <end position="140"/>
    </location>
</feature>
<organism evidence="12 13">
    <name type="scientific">Myodes glareolus</name>
    <name type="common">Bank vole</name>
    <name type="synonym">Clethrionomys glareolus</name>
    <dbReference type="NCBI Taxonomy" id="447135"/>
    <lineage>
        <taxon>Eukaryota</taxon>
        <taxon>Metazoa</taxon>
        <taxon>Chordata</taxon>
        <taxon>Craniata</taxon>
        <taxon>Vertebrata</taxon>
        <taxon>Euteleostomi</taxon>
        <taxon>Mammalia</taxon>
        <taxon>Eutheria</taxon>
        <taxon>Euarchontoglires</taxon>
        <taxon>Glires</taxon>
        <taxon>Rodentia</taxon>
        <taxon>Myomorpha</taxon>
        <taxon>Muroidea</taxon>
        <taxon>Cricetidae</taxon>
        <taxon>Arvicolinae</taxon>
        <taxon>Myodes</taxon>
    </lineage>
</organism>
<dbReference type="InterPro" id="IPR028433">
    <property type="entry name" value="Parvin"/>
</dbReference>
<dbReference type="GO" id="GO:0071963">
    <property type="term" value="P:establishment or maintenance of cell polarity regulating cell shape"/>
    <property type="evidence" value="ECO:0007669"/>
    <property type="project" value="TreeGrafter"/>
</dbReference>
<dbReference type="PANTHER" id="PTHR12114:SF6">
    <property type="entry name" value="ALPHA-PARVIN"/>
    <property type="match status" value="1"/>
</dbReference>
<dbReference type="GO" id="GO:0003779">
    <property type="term" value="F:actin binding"/>
    <property type="evidence" value="ECO:0007669"/>
    <property type="project" value="UniProtKB-KW"/>
</dbReference>
<evidence type="ECO:0000313" key="13">
    <source>
        <dbReference type="Proteomes" id="UP001488838"/>
    </source>
</evidence>
<keyword evidence="10" id="KW-0206">Cytoskeleton</keyword>
<keyword evidence="9" id="KW-0009">Actin-binding</keyword>
<protein>
    <recommendedName>
        <fullName evidence="11">Calponin-homology (CH) domain-containing protein</fullName>
    </recommendedName>
</protein>
<dbReference type="AlphaFoldDB" id="A0AAW0K409"/>
<dbReference type="SUPFAM" id="SSF47576">
    <property type="entry name" value="Calponin-homology domain, CH-domain"/>
    <property type="match status" value="1"/>
</dbReference>
<dbReference type="GO" id="GO:0060271">
    <property type="term" value="P:cilium assembly"/>
    <property type="evidence" value="ECO:0007669"/>
    <property type="project" value="TreeGrafter"/>
</dbReference>
<dbReference type="PANTHER" id="PTHR12114">
    <property type="entry name" value="PARVIN"/>
    <property type="match status" value="1"/>
</dbReference>
<reference evidence="12 13" key="1">
    <citation type="journal article" date="2023" name="bioRxiv">
        <title>Conserved and derived expression patterns and positive selection on dental genes reveal complex evolutionary context of ever-growing rodent molars.</title>
        <authorList>
            <person name="Calamari Z.T."/>
            <person name="Song A."/>
            <person name="Cohen E."/>
            <person name="Akter M."/>
            <person name="Roy R.D."/>
            <person name="Hallikas O."/>
            <person name="Christensen M.M."/>
            <person name="Li P."/>
            <person name="Marangoni P."/>
            <person name="Jernvall J."/>
            <person name="Klein O.D."/>
        </authorList>
    </citation>
    <scope>NUCLEOTIDE SEQUENCE [LARGE SCALE GENOMIC DNA]</scope>
    <source>
        <strain evidence="12">V071</strain>
    </source>
</reference>
<keyword evidence="13" id="KW-1185">Reference proteome</keyword>
<dbReference type="GO" id="GO:0005737">
    <property type="term" value="C:cytoplasm"/>
    <property type="evidence" value="ECO:0007669"/>
    <property type="project" value="TreeGrafter"/>
</dbReference>
<keyword evidence="5" id="KW-0963">Cytoplasm</keyword>
<evidence type="ECO:0000256" key="5">
    <source>
        <dbReference type="ARBA" id="ARBA00022490"/>
    </source>
</evidence>
<comment type="subcellular location">
    <subcellularLocation>
        <location evidence="2">Cell junction</location>
        <location evidence="2">Focal adhesion</location>
    </subcellularLocation>
    <subcellularLocation>
        <location evidence="3">Cell membrane</location>
        <topology evidence="3">Peripheral membrane protein</topology>
        <orientation evidence="3">Cytoplasmic side</orientation>
    </subcellularLocation>
    <subcellularLocation>
        <location evidence="1">Cytoplasm</location>
        <location evidence="1">Cytoskeleton</location>
    </subcellularLocation>
</comment>
<sequence length="192" mass="21737">MAVSEFQEEGMNAINLPLSPISFELDPEDTMLGNCPLVLIDWINDVLVGERIIVKDLAEDLYDGQVLQKLFEKLESEKLNVAEVTQSEIAQKQKLQTVLEKINETLKLPPRSIKWNVDSVHAKSLVAILHLLVALSQYFRAPIRLPDHVSIQVVVVQKREGILQSRQIQEEITGNTEYVNTIVASESVMEHR</sequence>
<dbReference type="FunFam" id="1.10.418.10:FF:000011">
    <property type="entry name" value="Parvin, beta"/>
    <property type="match status" value="1"/>
</dbReference>
<dbReference type="Gene3D" id="1.10.418.10">
    <property type="entry name" value="Calponin-like domain"/>
    <property type="match status" value="1"/>
</dbReference>
<dbReference type="InterPro" id="IPR036872">
    <property type="entry name" value="CH_dom_sf"/>
</dbReference>
<dbReference type="GO" id="GO:0015629">
    <property type="term" value="C:actin cytoskeleton"/>
    <property type="evidence" value="ECO:0007669"/>
    <property type="project" value="TreeGrafter"/>
</dbReference>
<dbReference type="Pfam" id="PF00307">
    <property type="entry name" value="CH"/>
    <property type="match status" value="1"/>
</dbReference>
<evidence type="ECO:0000256" key="1">
    <source>
        <dbReference type="ARBA" id="ARBA00004245"/>
    </source>
</evidence>
<comment type="caution">
    <text evidence="12">The sequence shown here is derived from an EMBL/GenBank/DDBJ whole genome shotgun (WGS) entry which is preliminary data.</text>
</comment>
<keyword evidence="8" id="KW-0965">Cell junction</keyword>
<evidence type="ECO:0000256" key="9">
    <source>
        <dbReference type="ARBA" id="ARBA00023203"/>
    </source>
</evidence>
<dbReference type="GO" id="GO:0005925">
    <property type="term" value="C:focal adhesion"/>
    <property type="evidence" value="ECO:0007669"/>
    <property type="project" value="UniProtKB-SubCell"/>
</dbReference>
<evidence type="ECO:0000256" key="3">
    <source>
        <dbReference type="ARBA" id="ARBA00004413"/>
    </source>
</evidence>
<evidence type="ECO:0000256" key="7">
    <source>
        <dbReference type="ARBA" id="ARBA00022889"/>
    </source>
</evidence>
<proteinExistence type="inferred from homology"/>
<evidence type="ECO:0000256" key="6">
    <source>
        <dbReference type="ARBA" id="ARBA00022737"/>
    </source>
</evidence>
<dbReference type="PROSITE" id="PS50021">
    <property type="entry name" value="CH"/>
    <property type="match status" value="1"/>
</dbReference>
<comment type="similarity">
    <text evidence="4">Belongs to the parvin family.</text>
</comment>
<dbReference type="InterPro" id="IPR001715">
    <property type="entry name" value="CH_dom"/>
</dbReference>
<evidence type="ECO:0000256" key="10">
    <source>
        <dbReference type="ARBA" id="ARBA00023212"/>
    </source>
</evidence>
<accession>A0AAW0K409</accession>
<evidence type="ECO:0000259" key="11">
    <source>
        <dbReference type="PROSITE" id="PS50021"/>
    </source>
</evidence>
<evidence type="ECO:0000256" key="2">
    <source>
        <dbReference type="ARBA" id="ARBA00004246"/>
    </source>
</evidence>
<evidence type="ECO:0000256" key="4">
    <source>
        <dbReference type="ARBA" id="ARBA00005666"/>
    </source>
</evidence>
<keyword evidence="6" id="KW-0677">Repeat</keyword>